<evidence type="ECO:0000256" key="2">
    <source>
        <dbReference type="SAM" id="Phobius"/>
    </source>
</evidence>
<dbReference type="InterPro" id="IPR013517">
    <property type="entry name" value="FG-GAP"/>
</dbReference>
<name>X1UR08_9ZZZZ</name>
<feature type="transmembrane region" description="Helical" evidence="2">
    <location>
        <begin position="42"/>
        <end position="68"/>
    </location>
</feature>
<evidence type="ECO:0000313" key="3">
    <source>
        <dbReference type="EMBL" id="GAJ02326.1"/>
    </source>
</evidence>
<dbReference type="SUPFAM" id="SSF69318">
    <property type="entry name" value="Integrin alpha N-terminal domain"/>
    <property type="match status" value="1"/>
</dbReference>
<protein>
    <recommendedName>
        <fullName evidence="4">PKD domain-containing protein</fullName>
    </recommendedName>
</protein>
<keyword evidence="2" id="KW-0472">Membrane</keyword>
<accession>X1UR08</accession>
<comment type="caution">
    <text evidence="3">The sequence shown here is derived from an EMBL/GenBank/DDBJ whole genome shotgun (WGS) entry which is preliminary data.</text>
</comment>
<dbReference type="Gene3D" id="2.130.10.130">
    <property type="entry name" value="Integrin alpha, N-terminal"/>
    <property type="match status" value="1"/>
</dbReference>
<dbReference type="PANTHER" id="PTHR36220:SF1">
    <property type="entry name" value="GAMMA TUBULIN COMPLEX COMPONENT C-TERMINAL DOMAIN-CONTAINING PROTEIN"/>
    <property type="match status" value="1"/>
</dbReference>
<evidence type="ECO:0008006" key="4">
    <source>
        <dbReference type="Google" id="ProtNLM"/>
    </source>
</evidence>
<dbReference type="PANTHER" id="PTHR36220">
    <property type="entry name" value="UNNAMED PRODUCT"/>
    <property type="match status" value="1"/>
</dbReference>
<organism evidence="3">
    <name type="scientific">marine sediment metagenome</name>
    <dbReference type="NCBI Taxonomy" id="412755"/>
    <lineage>
        <taxon>unclassified sequences</taxon>
        <taxon>metagenomes</taxon>
        <taxon>ecological metagenomes</taxon>
    </lineage>
</organism>
<reference evidence="3" key="1">
    <citation type="journal article" date="2014" name="Front. Microbiol.">
        <title>High frequency of phylogenetically diverse reductive dehalogenase-homologous genes in deep subseafloor sedimentary metagenomes.</title>
        <authorList>
            <person name="Kawai M."/>
            <person name="Futagami T."/>
            <person name="Toyoda A."/>
            <person name="Takaki Y."/>
            <person name="Nishi S."/>
            <person name="Hori S."/>
            <person name="Arai W."/>
            <person name="Tsubouchi T."/>
            <person name="Morono Y."/>
            <person name="Uchiyama I."/>
            <person name="Ito T."/>
            <person name="Fujiyama A."/>
            <person name="Inagaki F."/>
            <person name="Takami H."/>
        </authorList>
    </citation>
    <scope>NUCLEOTIDE SEQUENCE</scope>
    <source>
        <strain evidence="3">Expedition CK06-06</strain>
    </source>
</reference>
<gene>
    <name evidence="3" type="ORF">S12H4_28266</name>
</gene>
<proteinExistence type="predicted"/>
<keyword evidence="2" id="KW-1133">Transmembrane helix</keyword>
<dbReference type="AlphaFoldDB" id="X1UR08"/>
<dbReference type="InterPro" id="IPR028994">
    <property type="entry name" value="Integrin_alpha_N"/>
</dbReference>
<sequence length="255" mass="26450">MIHSPRVSGTFSGTLLGLVKPTPQPLPPSCVRACFKRRMSHAVTAIGSLLPLLLAFLLPAAFFLGGILSPLKAQGFETKLTASDGATNDEFGSSVSIDGDRAIIGAPGDDPCGSAYVFQWNGTAWVEEAKLTASDGAAGDQFGCSVSINGDRAVIGAYYDDDKGDRSGSAYVFKWDGTAWVEEAKLTASDGAATDCFGGFVSISGDRAVIGARFDDDNGLSSGSAYVYRWDGAAWVEEAKLTASDGAAGDQFGCS</sequence>
<feature type="non-terminal residue" evidence="3">
    <location>
        <position position="255"/>
    </location>
</feature>
<keyword evidence="1" id="KW-0732">Signal</keyword>
<evidence type="ECO:0000256" key="1">
    <source>
        <dbReference type="ARBA" id="ARBA00022729"/>
    </source>
</evidence>
<dbReference type="Pfam" id="PF14312">
    <property type="entry name" value="FG-GAP_2"/>
    <property type="match status" value="4"/>
</dbReference>
<keyword evidence="2" id="KW-0812">Transmembrane</keyword>
<dbReference type="EMBL" id="BARW01016204">
    <property type="protein sequence ID" value="GAJ02326.1"/>
    <property type="molecule type" value="Genomic_DNA"/>
</dbReference>